<sequence>MSETALNPPLSPWVRVFTGAALIVLIAGPLLLFAPQVIVPRWPWAIAPFNARFLGAVYCAELGALAVLFLDNRWSPGRASFVVAFVFTFVVTIASLIHLPAFVGARRIALWFVLYVGYAALSGGALLLYRQLPKVSALAVSDRFRSTLQVAGAVMTLYGVALFVAPGIAAGFWPWAIDAMHGQIYSAVFLAPGLGTLLLGRSAAREECLVGGVFNAGLGFFALVGFALAQAQTGRANLASPATWAWLLIFAVLLAIGIAMIRASRAKS</sequence>
<keyword evidence="2" id="KW-1185">Reference proteome</keyword>
<evidence type="ECO:0000313" key="1">
    <source>
        <dbReference type="EMBL" id="MBK1869318.1"/>
    </source>
</evidence>
<dbReference type="Proteomes" id="UP000616151">
    <property type="component" value="Unassembled WGS sequence"/>
</dbReference>
<evidence type="ECO:0000313" key="2">
    <source>
        <dbReference type="Proteomes" id="UP000616151"/>
    </source>
</evidence>
<reference evidence="1" key="1">
    <citation type="submission" date="2021-01" db="EMBL/GenBank/DDBJ databases">
        <authorList>
            <person name="Sun Q."/>
        </authorList>
    </citation>
    <scope>NUCLEOTIDE SEQUENCE</scope>
    <source>
        <strain evidence="1">YIM B02566</strain>
    </source>
</reference>
<comment type="caution">
    <text evidence="1">The sequence shown here is derived from an EMBL/GenBank/DDBJ whole genome shotgun (WGS) entry which is preliminary data.</text>
</comment>
<gene>
    <name evidence="1" type="ORF">JHL16_23360</name>
</gene>
<proteinExistence type="predicted"/>
<organism evidence="1 2">
    <name type="scientific">Taklimakanibacter albus</name>
    <dbReference type="NCBI Taxonomy" id="2800327"/>
    <lineage>
        <taxon>Bacteria</taxon>
        <taxon>Pseudomonadati</taxon>
        <taxon>Pseudomonadota</taxon>
        <taxon>Alphaproteobacteria</taxon>
        <taxon>Hyphomicrobiales</taxon>
        <taxon>Aestuariivirgaceae</taxon>
        <taxon>Taklimakanibacter</taxon>
    </lineage>
</organism>
<dbReference type="EMBL" id="JAENHL010000008">
    <property type="protein sequence ID" value="MBK1869318.1"/>
    <property type="molecule type" value="Genomic_DNA"/>
</dbReference>
<protein>
    <submittedName>
        <fullName evidence="1">Uncharacterized protein</fullName>
    </submittedName>
</protein>
<accession>A0ACC5RAA9</accession>
<name>A0ACC5RAA9_9HYPH</name>